<dbReference type="STRING" id="671143.DAMO_0735"/>
<dbReference type="HOGENOM" id="CLU_2341546_0_0_0"/>
<dbReference type="AlphaFoldDB" id="D5MLD8"/>
<proteinExistence type="predicted"/>
<gene>
    <name evidence="1" type="ORF">DAMO_0735</name>
</gene>
<organism evidence="1 2">
    <name type="scientific">Methylomirabilis oxygeniifera</name>
    <dbReference type="NCBI Taxonomy" id="671143"/>
    <lineage>
        <taxon>Bacteria</taxon>
        <taxon>Candidatus Methylomirabilota</taxon>
        <taxon>Candidatus Methylomirabilia</taxon>
        <taxon>Candidatus Methylomirabilales</taxon>
        <taxon>Candidatus Methylomirabilaceae</taxon>
        <taxon>Candidatus Methylomirabilis</taxon>
    </lineage>
</organism>
<protein>
    <submittedName>
        <fullName evidence="1">Uncharacterized protein</fullName>
    </submittedName>
</protein>
<name>D5MLD8_METO1</name>
<dbReference type="EMBL" id="FP565575">
    <property type="protein sequence ID" value="CBE67804.1"/>
    <property type="molecule type" value="Genomic_DNA"/>
</dbReference>
<dbReference type="KEGG" id="mox:DAMO_0735"/>
<evidence type="ECO:0000313" key="1">
    <source>
        <dbReference type="EMBL" id="CBE67804.1"/>
    </source>
</evidence>
<accession>D5MLD8</accession>
<sequence length="97" mass="10955">MRFLRIAYPGAYSHAMNRGLADQDAFTNRFDGRLAERSMSPCGGRSFVGEGVGTVRRECERGADRRYDFRSLVNSASVRLACRSMRWNRAVGMSRPC</sequence>
<dbReference type="Proteomes" id="UP000006898">
    <property type="component" value="Chromosome"/>
</dbReference>
<evidence type="ECO:0000313" key="2">
    <source>
        <dbReference type="Proteomes" id="UP000006898"/>
    </source>
</evidence>
<reference evidence="1 2" key="1">
    <citation type="journal article" date="2010" name="Nature">
        <title>Nitrite-driven anaerobic methane oxidation by oxygenic bacteria.</title>
        <authorList>
            <person name="Ettwig K.F."/>
            <person name="Butler M.K."/>
            <person name="Le Paslier D."/>
            <person name="Pelletier E."/>
            <person name="Mangenot S."/>
            <person name="Kuypers M.M.M."/>
            <person name="Schreiber F."/>
            <person name="Dutilh B.E."/>
            <person name="Zedelius J."/>
            <person name="de Beer D."/>
            <person name="Gloerich J."/>
            <person name="Wessels H.J.C.T."/>
            <person name="van Allen T."/>
            <person name="Luesken F."/>
            <person name="Wu M."/>
            <person name="van de Pas-Schoonen K.T."/>
            <person name="Op den Camp H.J.M."/>
            <person name="Janssen-Megens E.M."/>
            <person name="Francoijs K-J."/>
            <person name="Stunnenberg H."/>
            <person name="Weissenbach J."/>
            <person name="Jetten M.S.M."/>
            <person name="Strous M."/>
        </authorList>
    </citation>
    <scope>NUCLEOTIDE SEQUENCE [LARGE SCALE GENOMIC DNA]</scope>
</reference>